<gene>
    <name evidence="4" type="ORF">GCM10007940_11570</name>
</gene>
<evidence type="ECO:0000313" key="5">
    <source>
        <dbReference type="Proteomes" id="UP001156666"/>
    </source>
</evidence>
<reference evidence="4" key="2">
    <citation type="submission" date="2023-01" db="EMBL/GenBank/DDBJ databases">
        <title>Draft genome sequence of Portibacter lacus strain NBRC 108769.</title>
        <authorList>
            <person name="Sun Q."/>
            <person name="Mori K."/>
        </authorList>
    </citation>
    <scope>NUCLEOTIDE SEQUENCE</scope>
    <source>
        <strain evidence="4">NBRC 108769</strain>
    </source>
</reference>
<name>A0AA37WDY7_9BACT</name>
<evidence type="ECO:0000256" key="1">
    <source>
        <dbReference type="SAM" id="Coils"/>
    </source>
</evidence>
<feature type="domain" description="Helicase HerA central" evidence="3">
    <location>
        <begin position="28"/>
        <end position="89"/>
    </location>
</feature>
<protein>
    <recommendedName>
        <fullName evidence="3">Helicase HerA central domain-containing protein</fullName>
    </recommendedName>
</protein>
<dbReference type="Gene3D" id="3.40.50.300">
    <property type="entry name" value="P-loop containing nucleotide triphosphate hydrolases"/>
    <property type="match status" value="2"/>
</dbReference>
<dbReference type="RefSeq" id="WP_235295268.1">
    <property type="nucleotide sequence ID" value="NZ_BSOH01000006.1"/>
</dbReference>
<dbReference type="InterPro" id="IPR051162">
    <property type="entry name" value="T4SS_component"/>
</dbReference>
<feature type="region of interest" description="Disordered" evidence="2">
    <location>
        <begin position="469"/>
        <end position="501"/>
    </location>
</feature>
<dbReference type="Pfam" id="PF01935">
    <property type="entry name" value="DUF87"/>
    <property type="match status" value="1"/>
</dbReference>
<dbReference type="InterPro" id="IPR002789">
    <property type="entry name" value="HerA_central"/>
</dbReference>
<feature type="compositionally biased region" description="Low complexity" evidence="2">
    <location>
        <begin position="476"/>
        <end position="486"/>
    </location>
</feature>
<accession>A0AA37WDY7</accession>
<proteinExistence type="predicted"/>
<dbReference type="SUPFAM" id="SSF52540">
    <property type="entry name" value="P-loop containing nucleoside triphosphate hydrolases"/>
    <property type="match status" value="1"/>
</dbReference>
<evidence type="ECO:0000256" key="2">
    <source>
        <dbReference type="SAM" id="MobiDB-lite"/>
    </source>
</evidence>
<feature type="coiled-coil region" evidence="1">
    <location>
        <begin position="671"/>
        <end position="698"/>
    </location>
</feature>
<feature type="coiled-coil region" evidence="1">
    <location>
        <begin position="735"/>
        <end position="780"/>
    </location>
</feature>
<dbReference type="AlphaFoldDB" id="A0AA37WDY7"/>
<reference evidence="4" key="1">
    <citation type="journal article" date="2014" name="Int. J. Syst. Evol. Microbiol.">
        <title>Complete genome sequence of Corynebacterium casei LMG S-19264T (=DSM 44701T), isolated from a smear-ripened cheese.</title>
        <authorList>
            <consortium name="US DOE Joint Genome Institute (JGI-PGF)"/>
            <person name="Walter F."/>
            <person name="Albersmeier A."/>
            <person name="Kalinowski J."/>
            <person name="Ruckert C."/>
        </authorList>
    </citation>
    <scope>NUCLEOTIDE SEQUENCE</scope>
    <source>
        <strain evidence="4">NBRC 108769</strain>
    </source>
</reference>
<dbReference type="EMBL" id="BSOH01000006">
    <property type="protein sequence ID" value="GLR16542.1"/>
    <property type="molecule type" value="Genomic_DNA"/>
</dbReference>
<dbReference type="Proteomes" id="UP001156666">
    <property type="component" value="Unassembled WGS sequence"/>
</dbReference>
<sequence>MQLPQEKMGSFFLGAEYDISKSELIDEPVIYDARDLTTHAVCVGMTGSGKTGLCIGLLEEAAIDQVPAIIIDPKGDMTNLLLQFENLSPKEFEKWINPDDASRKGMSVTDYAQKTAETWRNGLAGWGEDEERIKLLKESVDYTIYTPGSDSGVPINILGSFAAPQVDFDSDTEMLRERIQGTVAALLGMVESKEDPVRSREGILLAMLFEHHWRKNEDLDLTKIIMGIQKPPFTKIGVFDIDTFFPEKDRFDLAMEFNTLVASPQFQYWLQGEALDIDKLYFTPEGKVRHSIMYIAHLSDSERMFFVTLLLNSLITWMRRQSGTTSLRSLLYFDEIFGYFPPTAQPPSKKPLLTILKQARAFGVGAVLVTQNPVDIDYKGLSNAGTWFIGKLQTERDKARVLQGLEGAIAEAGSSIKTDFGKLISSLGSRVFLLHNVHEDEPVVMHTRWVMSYLRGPLTRPQVKELMKEKKALRASNSKSTSSSSTVGNIDIKKTSAHPPSLDSGIQQMFFPVWKSASEASSEIGKGDLELIYEGYGFACGDVRFYDAKRGLDEVKSLAFLTPPPDDFGRIEWDKVQSIKNWEKKLIQKPDHPDSVDVSFADTPESMNTLKEVKAVEKEFSDYLYQSQSMPILAHEKFEIYQVPNEGKESFHSKITQAAREKRDEEIDDIQNRYEEKFDKIKDRIRDEEQDLYEHEAEMKDRRTAEIIGVAETIFSVFKGRRRSFSTAATKSRMRRKAAQKMEATRIDLEELHDDYRDLEKELQEKIQEVKERWEAVSADITVHEVKPRRADVKVDQVMLVWQPFWVAKNGERVSAM</sequence>
<dbReference type="InterPro" id="IPR027417">
    <property type="entry name" value="P-loop_NTPase"/>
</dbReference>
<comment type="caution">
    <text evidence="4">The sequence shown here is derived from an EMBL/GenBank/DDBJ whole genome shotgun (WGS) entry which is preliminary data.</text>
</comment>
<evidence type="ECO:0000313" key="4">
    <source>
        <dbReference type="EMBL" id="GLR16542.1"/>
    </source>
</evidence>
<dbReference type="PANTHER" id="PTHR30121">
    <property type="entry name" value="UNCHARACTERIZED PROTEIN YJGR-RELATED"/>
    <property type="match status" value="1"/>
</dbReference>
<keyword evidence="1" id="KW-0175">Coiled coil</keyword>
<evidence type="ECO:0000259" key="3">
    <source>
        <dbReference type="Pfam" id="PF01935"/>
    </source>
</evidence>
<organism evidence="4 5">
    <name type="scientific">Portibacter lacus</name>
    <dbReference type="NCBI Taxonomy" id="1099794"/>
    <lineage>
        <taxon>Bacteria</taxon>
        <taxon>Pseudomonadati</taxon>
        <taxon>Bacteroidota</taxon>
        <taxon>Saprospiria</taxon>
        <taxon>Saprospirales</taxon>
        <taxon>Haliscomenobacteraceae</taxon>
        <taxon>Portibacter</taxon>
    </lineage>
</organism>
<dbReference type="PANTHER" id="PTHR30121:SF6">
    <property type="entry name" value="SLR6007 PROTEIN"/>
    <property type="match status" value="1"/>
</dbReference>
<keyword evidence="5" id="KW-1185">Reference proteome</keyword>